<dbReference type="Pfam" id="PF03764">
    <property type="entry name" value="EFG_IV"/>
    <property type="match status" value="1"/>
</dbReference>
<dbReference type="NCBIfam" id="TIGR00231">
    <property type="entry name" value="small_GTP"/>
    <property type="match status" value="1"/>
</dbReference>
<keyword evidence="7" id="KW-0496">Mitochondrion</keyword>
<comment type="subcellular location">
    <subcellularLocation>
        <location evidence="7">Mitochondrion</location>
    </subcellularLocation>
</comment>
<feature type="binding site" evidence="7">
    <location>
        <begin position="64"/>
        <end position="71"/>
    </location>
    <ligand>
        <name>GTP</name>
        <dbReference type="ChEBI" id="CHEBI:37565"/>
    </ligand>
</feature>
<proteinExistence type="evidence at transcript level"/>
<dbReference type="InterPro" id="IPR005517">
    <property type="entry name" value="Transl_elong_EFG/EF2_IV"/>
</dbReference>
<dbReference type="SUPFAM" id="SSF54211">
    <property type="entry name" value="Ribosomal protein S5 domain 2-like"/>
    <property type="match status" value="1"/>
</dbReference>
<dbReference type="PRINTS" id="PR00315">
    <property type="entry name" value="ELONGATNFCT"/>
</dbReference>
<dbReference type="PROSITE" id="PS51722">
    <property type="entry name" value="G_TR_2"/>
    <property type="match status" value="1"/>
</dbReference>
<dbReference type="CDD" id="cd16262">
    <property type="entry name" value="EFG_III"/>
    <property type="match status" value="1"/>
</dbReference>
<dbReference type="PANTHER" id="PTHR43636">
    <property type="entry name" value="ELONGATION FACTOR G, MITOCHONDRIAL"/>
    <property type="match status" value="1"/>
</dbReference>
<dbReference type="FunFam" id="2.40.30.10:FF:000022">
    <property type="entry name" value="Elongation factor G, mitochondrial"/>
    <property type="match status" value="1"/>
</dbReference>
<dbReference type="InterPro" id="IPR027417">
    <property type="entry name" value="P-loop_NTPase"/>
</dbReference>
<feature type="domain" description="Tr-type G" evidence="8">
    <location>
        <begin position="55"/>
        <end position="332"/>
    </location>
</feature>
<dbReference type="InterPro" id="IPR009000">
    <property type="entry name" value="Transl_B-barrel_sf"/>
</dbReference>
<dbReference type="CDD" id="cd01434">
    <property type="entry name" value="EFG_mtEFG1_IV"/>
    <property type="match status" value="1"/>
</dbReference>
<gene>
    <name evidence="9" type="primary">Gfm1</name>
</gene>
<dbReference type="InterPro" id="IPR000795">
    <property type="entry name" value="T_Tr_GTP-bd_dom"/>
</dbReference>
<dbReference type="GO" id="GO:0005739">
    <property type="term" value="C:mitochondrion"/>
    <property type="evidence" value="ECO:0007669"/>
    <property type="project" value="UniProtKB-SubCell"/>
</dbReference>
<accession>A0A6F9DE73</accession>
<dbReference type="Pfam" id="PF03144">
    <property type="entry name" value="GTP_EFTU_D2"/>
    <property type="match status" value="1"/>
</dbReference>
<feature type="binding site" evidence="7">
    <location>
        <begin position="131"/>
        <end position="135"/>
    </location>
    <ligand>
        <name>GTP</name>
        <dbReference type="ChEBI" id="CHEBI:37565"/>
    </ligand>
</feature>
<dbReference type="GO" id="GO:0070125">
    <property type="term" value="P:mitochondrial translational elongation"/>
    <property type="evidence" value="ECO:0007669"/>
    <property type="project" value="UniProtKB-UniRule"/>
</dbReference>
<dbReference type="Pfam" id="PF14492">
    <property type="entry name" value="EFG_III"/>
    <property type="match status" value="1"/>
</dbReference>
<dbReference type="SUPFAM" id="SSF50447">
    <property type="entry name" value="Translation proteins"/>
    <property type="match status" value="1"/>
</dbReference>
<dbReference type="InterPro" id="IPR041095">
    <property type="entry name" value="EFG_II"/>
</dbReference>
<dbReference type="InterPro" id="IPR047872">
    <property type="entry name" value="EFG_IV"/>
</dbReference>
<comment type="catalytic activity">
    <reaction evidence="6">
        <text>GTP + H2O = GDP + phosphate + H(+)</text>
        <dbReference type="Rhea" id="RHEA:19669"/>
        <dbReference type="ChEBI" id="CHEBI:15377"/>
        <dbReference type="ChEBI" id="CHEBI:15378"/>
        <dbReference type="ChEBI" id="CHEBI:37565"/>
        <dbReference type="ChEBI" id="CHEBI:43474"/>
        <dbReference type="ChEBI" id="CHEBI:58189"/>
    </reaction>
    <physiologicalReaction direction="left-to-right" evidence="6">
        <dbReference type="Rhea" id="RHEA:19670"/>
    </physiologicalReaction>
</comment>
<dbReference type="Gene3D" id="3.30.70.870">
    <property type="entry name" value="Elongation Factor G (Translational Gtpase), domain 3"/>
    <property type="match status" value="1"/>
</dbReference>
<dbReference type="PROSITE" id="PS00301">
    <property type="entry name" value="G_TR_1"/>
    <property type="match status" value="1"/>
</dbReference>
<dbReference type="InterPro" id="IPR009022">
    <property type="entry name" value="EFG_III"/>
</dbReference>
<keyword evidence="2 7" id="KW-0547">Nucleotide-binding</keyword>
<dbReference type="InterPro" id="IPR005225">
    <property type="entry name" value="Small_GTP-bd"/>
</dbReference>
<dbReference type="CDD" id="cd04091">
    <property type="entry name" value="mtEFG1_II_like"/>
    <property type="match status" value="1"/>
</dbReference>
<feature type="binding site" evidence="7">
    <location>
        <begin position="185"/>
        <end position="188"/>
    </location>
    <ligand>
        <name>GTP</name>
        <dbReference type="ChEBI" id="CHEBI:37565"/>
    </ligand>
</feature>
<dbReference type="Gene3D" id="3.30.70.240">
    <property type="match status" value="1"/>
</dbReference>
<dbReference type="Gene3D" id="3.40.50.300">
    <property type="entry name" value="P-loop containing nucleotide triphosphate hydrolases"/>
    <property type="match status" value="1"/>
</dbReference>
<comment type="similarity">
    <text evidence="1">Belongs to the TRAFAC class translation factor GTPase superfamily. Classic translation factor GTPase family. EF-G/EF-2 subfamily.</text>
</comment>
<evidence type="ECO:0000256" key="5">
    <source>
        <dbReference type="ARBA" id="ARBA00023134"/>
    </source>
</evidence>
<dbReference type="SUPFAM" id="SSF52540">
    <property type="entry name" value="P-loop containing nucleoside triphosphate hydrolases"/>
    <property type="match status" value="1"/>
</dbReference>
<dbReference type="CDD" id="cd01886">
    <property type="entry name" value="EF-G"/>
    <property type="match status" value="1"/>
</dbReference>
<dbReference type="Pfam" id="PF00009">
    <property type="entry name" value="GTP_EFTU"/>
    <property type="match status" value="1"/>
</dbReference>
<dbReference type="UniPathway" id="UPA00345"/>
<dbReference type="InterPro" id="IPR031157">
    <property type="entry name" value="G_TR_CS"/>
</dbReference>
<dbReference type="FunFam" id="3.30.70.870:FF:000001">
    <property type="entry name" value="Elongation factor G"/>
    <property type="match status" value="1"/>
</dbReference>
<comment type="function">
    <text evidence="7">Mitochondrial GTPase that catalyzes the GTP-dependent ribosomal translocation step during translation elongation. During this step, the ribosome changes from the pre-translocational (PRE) to the post-translocational (POST) state as the newly formed A-site-bound peptidyl-tRNA and P-site-bound deacylated tRNA move to the P and E sites, respectively. Catalyzes the coordinated movement of the two tRNA molecules, the mRNA and conformational changes in the ribosome.</text>
</comment>
<name>A0A6F9DE73_9ASCI</name>
<reference evidence="9" key="1">
    <citation type="submission" date="2020-04" db="EMBL/GenBank/DDBJ databases">
        <authorList>
            <person name="Neveu A P."/>
        </authorList>
    </citation>
    <scope>NUCLEOTIDE SEQUENCE</scope>
    <source>
        <tissue evidence="9">Whole embryo</tissue>
    </source>
</reference>
<dbReference type="FunFam" id="3.40.50.300:FF:000029">
    <property type="entry name" value="Elongation factor G"/>
    <property type="match status" value="1"/>
</dbReference>
<dbReference type="PANTHER" id="PTHR43636:SF2">
    <property type="entry name" value="ELONGATION FACTOR G, MITOCHONDRIAL"/>
    <property type="match status" value="1"/>
</dbReference>
<dbReference type="HAMAP" id="MF_00054_B">
    <property type="entry name" value="EF_G_EF_2_B"/>
    <property type="match status" value="1"/>
</dbReference>
<evidence type="ECO:0000313" key="9">
    <source>
        <dbReference type="EMBL" id="CAB3248860.1"/>
    </source>
</evidence>
<evidence type="ECO:0000256" key="2">
    <source>
        <dbReference type="ARBA" id="ARBA00022741"/>
    </source>
</evidence>
<comment type="pathway">
    <text evidence="7">Protein biosynthesis; polypeptide chain elongation.</text>
</comment>
<evidence type="ECO:0000256" key="4">
    <source>
        <dbReference type="ARBA" id="ARBA00022917"/>
    </source>
</evidence>
<dbReference type="NCBIfam" id="NF009381">
    <property type="entry name" value="PRK12740.1-5"/>
    <property type="match status" value="1"/>
</dbReference>
<dbReference type="InterPro" id="IPR035647">
    <property type="entry name" value="EFG_III/V"/>
</dbReference>
<evidence type="ECO:0000256" key="3">
    <source>
        <dbReference type="ARBA" id="ARBA00022768"/>
    </source>
</evidence>
<keyword evidence="5 7" id="KW-0342">GTP-binding</keyword>
<protein>
    <recommendedName>
        <fullName evidence="7">Elongation factor G, mitochondrial</fullName>
        <shortName evidence="7">EF-Gmt</shortName>
    </recommendedName>
    <alternativeName>
        <fullName evidence="7">Elongation factor G 1, mitochondrial</fullName>
        <shortName evidence="7">mEF-G 1</shortName>
    </alternativeName>
    <alternativeName>
        <fullName evidence="7">Elongation factor G1</fullName>
    </alternativeName>
</protein>
<comment type="similarity">
    <text evidence="7">Belongs to the GTP-binding elongation factor family. EF-G/EF-2 subfamily.</text>
</comment>
<dbReference type="Gene3D" id="2.40.30.10">
    <property type="entry name" value="Translation factors"/>
    <property type="match status" value="1"/>
</dbReference>
<evidence type="ECO:0000259" key="8">
    <source>
        <dbReference type="PROSITE" id="PS51722"/>
    </source>
</evidence>
<dbReference type="EMBL" id="LR785416">
    <property type="protein sequence ID" value="CAB3248860.1"/>
    <property type="molecule type" value="mRNA"/>
</dbReference>
<dbReference type="InterPro" id="IPR004161">
    <property type="entry name" value="EFTu-like_2"/>
</dbReference>
<dbReference type="InterPro" id="IPR014721">
    <property type="entry name" value="Ribsml_uS5_D2-typ_fold_subgr"/>
</dbReference>
<dbReference type="Pfam" id="PF00679">
    <property type="entry name" value="EFG_C"/>
    <property type="match status" value="1"/>
</dbReference>
<keyword evidence="3 7" id="KW-0251">Elongation factor</keyword>
<dbReference type="GO" id="GO:0003924">
    <property type="term" value="F:GTPase activity"/>
    <property type="evidence" value="ECO:0007669"/>
    <property type="project" value="UniProtKB-UniRule"/>
</dbReference>
<sequence length="765" mass="86006">MERCLQRFFPILSHTFRKQCHHKLFLERNLFSSSQIIKNYRRNFSTKVDQDVELTHMRNIGIAAHIDSGKTTVTERLLFYTGRIDEMHEVKGKDKVGATMDSMDLERERGITIQSAATHVNWKNHRINIIDTPGHVDFTVEVERALRVLDGAVLVVCANGGVQSQTLTVNRQINRYKVPSIIFINKLDRLAANPHKCLQLIRSKLHRNAAFVQIPIGLENECKGVIDIITRKALYFEGPQGQTVVEAAIPDHLVERTEEKRAELIECVSDVDEELGDMILLDQEPTEEQLKAAIRRTTIARTFTPVLLGTALRNKGVQPLLDAITEYLPNPSEVKNFAFDGTTATEENPEGNKVVMDPTRSKDGKMVALAFKLEQSKYGQLTYLRIYQGGLTKGDSLYNVRSRQRSKTSRLVRMHANKLEDLPEVYAGDICALFGVECASGDTFVSHPRSKYSMESIFVPDPVVSMSLKSKDRSESGKLSKALNRFSREDPTFHTRWDEEGKEMIVAGMGELHLEVYAQRMNKEYGLNVELGKPKVAFRETIIGRVPFDYLHKRQTGGAGQYGRLIGYIEGLSGADNTKLEFVDKTSGTNVPQQYMKSIKKGFLEDSMDQGVYSGSPMAGVRVVLLDGASHIVDSSELAFRICANEAAKQAFTYAEKAILQPIVNVEVTGPIEFSQAVMAGITQKKGTILEQDLDGDYFTLVCDVALNEMFGYASQLRSQTEGKGEYSMEFAYYSRCPEDLEEKLARAYQDSLVQDATKKTKKRR</sequence>
<dbReference type="InterPro" id="IPR004540">
    <property type="entry name" value="Transl_elong_EFG/EF2"/>
</dbReference>
<dbReference type="GO" id="GO:0005525">
    <property type="term" value="F:GTP binding"/>
    <property type="evidence" value="ECO:0007669"/>
    <property type="project" value="UniProtKB-UniRule"/>
</dbReference>
<dbReference type="GO" id="GO:0003746">
    <property type="term" value="F:translation elongation factor activity"/>
    <property type="evidence" value="ECO:0007669"/>
    <property type="project" value="UniProtKB-UniRule"/>
</dbReference>
<evidence type="ECO:0000256" key="7">
    <source>
        <dbReference type="HAMAP-Rule" id="MF_03061"/>
    </source>
</evidence>
<dbReference type="AlphaFoldDB" id="A0A6F9DE73"/>
<dbReference type="Gene3D" id="3.30.230.10">
    <property type="match status" value="1"/>
</dbReference>
<dbReference type="SUPFAM" id="SSF54980">
    <property type="entry name" value="EF-G C-terminal domain-like"/>
    <property type="match status" value="2"/>
</dbReference>
<dbReference type="SMART" id="SM00838">
    <property type="entry name" value="EFG_C"/>
    <property type="match status" value="1"/>
</dbReference>
<organism evidence="9">
    <name type="scientific">Phallusia mammillata</name>
    <dbReference type="NCBI Taxonomy" id="59560"/>
    <lineage>
        <taxon>Eukaryota</taxon>
        <taxon>Metazoa</taxon>
        <taxon>Chordata</taxon>
        <taxon>Tunicata</taxon>
        <taxon>Ascidiacea</taxon>
        <taxon>Phlebobranchia</taxon>
        <taxon>Ascidiidae</taxon>
        <taxon>Phallusia</taxon>
    </lineage>
</organism>
<dbReference type="FunFam" id="3.30.70.240:FF:000001">
    <property type="entry name" value="Elongation factor G"/>
    <property type="match status" value="1"/>
</dbReference>
<keyword evidence="4 7" id="KW-0648">Protein biosynthesis</keyword>
<dbReference type="InterPro" id="IPR020568">
    <property type="entry name" value="Ribosomal_Su5_D2-typ_SF"/>
</dbReference>
<dbReference type="NCBIfam" id="TIGR00484">
    <property type="entry name" value="EF-G"/>
    <property type="match status" value="1"/>
</dbReference>
<evidence type="ECO:0000256" key="6">
    <source>
        <dbReference type="ARBA" id="ARBA00049117"/>
    </source>
</evidence>
<dbReference type="SMART" id="SM00889">
    <property type="entry name" value="EFG_IV"/>
    <property type="match status" value="1"/>
</dbReference>
<dbReference type="InterPro" id="IPR000640">
    <property type="entry name" value="EFG_V-like"/>
</dbReference>
<evidence type="ECO:0000256" key="1">
    <source>
        <dbReference type="ARBA" id="ARBA00005870"/>
    </source>
</evidence>